<dbReference type="PANTHER" id="PTHR43563">
    <property type="entry name" value="AMINE OXIDASE"/>
    <property type="match status" value="1"/>
</dbReference>
<dbReference type="EMBL" id="KN847476">
    <property type="protein sequence ID" value="KIX08471.1"/>
    <property type="molecule type" value="Genomic_DNA"/>
</dbReference>
<dbReference type="AlphaFoldDB" id="A0A0D2IYP6"/>
<proteinExistence type="inferred from homology"/>
<dbReference type="Gene3D" id="3.50.50.60">
    <property type="entry name" value="FAD/NAD(P)-binding domain"/>
    <property type="match status" value="1"/>
</dbReference>
<dbReference type="GO" id="GO:0097621">
    <property type="term" value="F:monoamine oxidase activity"/>
    <property type="evidence" value="ECO:0007669"/>
    <property type="project" value="UniProtKB-EC"/>
</dbReference>
<dbReference type="InterPro" id="IPR050703">
    <property type="entry name" value="Flavin_MAO"/>
</dbReference>
<dbReference type="InterPro" id="IPR036188">
    <property type="entry name" value="FAD/NAD-bd_sf"/>
</dbReference>
<evidence type="ECO:0000256" key="2">
    <source>
        <dbReference type="ARBA" id="ARBA00005995"/>
    </source>
</evidence>
<dbReference type="InterPro" id="IPR002937">
    <property type="entry name" value="Amino_oxidase"/>
</dbReference>
<evidence type="ECO:0000256" key="4">
    <source>
        <dbReference type="ARBA" id="ARBA00048448"/>
    </source>
</evidence>
<evidence type="ECO:0000256" key="1">
    <source>
        <dbReference type="ARBA" id="ARBA00001974"/>
    </source>
</evidence>
<feature type="domain" description="Amine oxidase" evidence="7">
    <location>
        <begin position="164"/>
        <end position="605"/>
    </location>
</feature>
<evidence type="ECO:0000259" key="7">
    <source>
        <dbReference type="Pfam" id="PF01593"/>
    </source>
</evidence>
<dbReference type="Gene3D" id="3.90.660.10">
    <property type="match status" value="1"/>
</dbReference>
<protein>
    <recommendedName>
        <fullName evidence="6">Amine oxidase</fullName>
        <ecNumber evidence="6">1.4.3.-</ecNumber>
    </recommendedName>
</protein>
<dbReference type="OrthoDB" id="5046242at2759"/>
<feature type="binding site" evidence="5">
    <location>
        <position position="165"/>
    </location>
    <ligand>
        <name>FAD</name>
        <dbReference type="ChEBI" id="CHEBI:57692"/>
    </ligand>
</feature>
<name>A0A0D2IYP6_9EURO</name>
<evidence type="ECO:0000256" key="3">
    <source>
        <dbReference type="ARBA" id="ARBA00023002"/>
    </source>
</evidence>
<dbReference type="EC" id="1.4.3.-" evidence="6"/>
<dbReference type="STRING" id="1442369.A0A0D2IYP6"/>
<keyword evidence="3 6" id="KW-0560">Oxidoreductase</keyword>
<dbReference type="Proteomes" id="UP000053617">
    <property type="component" value="Unassembled WGS sequence"/>
</dbReference>
<dbReference type="PANTHER" id="PTHR43563:SF14">
    <property type="entry name" value="AMINE OXIDASE"/>
    <property type="match status" value="1"/>
</dbReference>
<dbReference type="RefSeq" id="XP_013275607.1">
    <property type="nucleotide sequence ID" value="XM_013420153.1"/>
</dbReference>
<dbReference type="InterPro" id="IPR006175">
    <property type="entry name" value="YjgF/YER057c/UK114"/>
</dbReference>
<dbReference type="Pfam" id="PF01593">
    <property type="entry name" value="Amino_oxidase"/>
    <property type="match status" value="1"/>
</dbReference>
<keyword evidence="6" id="KW-0274">FAD</keyword>
<dbReference type="Pfam" id="PF01042">
    <property type="entry name" value="Ribonuc_L-PSP"/>
    <property type="match status" value="1"/>
</dbReference>
<dbReference type="VEuPathDB" id="FungiDB:Z518_03127"/>
<dbReference type="Gene3D" id="1.10.405.10">
    <property type="entry name" value="Guanine Nucleotide Dissociation Inhibitor, domain 1"/>
    <property type="match status" value="1"/>
</dbReference>
<dbReference type="SUPFAM" id="SSF54373">
    <property type="entry name" value="FAD-linked reductases, C-terminal domain"/>
    <property type="match status" value="1"/>
</dbReference>
<evidence type="ECO:0000313" key="9">
    <source>
        <dbReference type="Proteomes" id="UP000053617"/>
    </source>
</evidence>
<dbReference type="InterPro" id="IPR001613">
    <property type="entry name" value="Flavin_amine_oxidase"/>
</dbReference>
<feature type="binding site" evidence="5">
    <location>
        <position position="387"/>
    </location>
    <ligand>
        <name>FAD</name>
        <dbReference type="ChEBI" id="CHEBI:57692"/>
    </ligand>
</feature>
<dbReference type="PRINTS" id="PR00757">
    <property type="entry name" value="AMINEOXDASEF"/>
</dbReference>
<evidence type="ECO:0000256" key="6">
    <source>
        <dbReference type="RuleBase" id="RU362067"/>
    </source>
</evidence>
<dbReference type="InterPro" id="IPR035959">
    <property type="entry name" value="RutC-like_sf"/>
</dbReference>
<gene>
    <name evidence="8" type="ORF">Z518_03127</name>
</gene>
<dbReference type="Gene3D" id="3.30.1330.40">
    <property type="entry name" value="RutC-like"/>
    <property type="match status" value="1"/>
</dbReference>
<accession>A0A0D2IYP6</accession>
<organism evidence="8 9">
    <name type="scientific">Rhinocladiella mackenziei CBS 650.93</name>
    <dbReference type="NCBI Taxonomy" id="1442369"/>
    <lineage>
        <taxon>Eukaryota</taxon>
        <taxon>Fungi</taxon>
        <taxon>Dikarya</taxon>
        <taxon>Ascomycota</taxon>
        <taxon>Pezizomycotina</taxon>
        <taxon>Eurotiomycetes</taxon>
        <taxon>Chaetothyriomycetidae</taxon>
        <taxon>Chaetothyriales</taxon>
        <taxon>Herpotrichiellaceae</taxon>
        <taxon>Rhinocladiella</taxon>
    </lineage>
</organism>
<feature type="binding site" evidence="5">
    <location>
        <begin position="184"/>
        <end position="185"/>
    </location>
    <ligand>
        <name>FAD</name>
        <dbReference type="ChEBI" id="CHEBI:57692"/>
    </ligand>
</feature>
<comment type="catalytic activity">
    <reaction evidence="4">
        <text>a secondary aliphatic amine + O2 + H2O = a primary amine + an aldehyde + H2O2</text>
        <dbReference type="Rhea" id="RHEA:26414"/>
        <dbReference type="ChEBI" id="CHEBI:15377"/>
        <dbReference type="ChEBI" id="CHEBI:15379"/>
        <dbReference type="ChEBI" id="CHEBI:16240"/>
        <dbReference type="ChEBI" id="CHEBI:17478"/>
        <dbReference type="ChEBI" id="CHEBI:58855"/>
        <dbReference type="ChEBI" id="CHEBI:65296"/>
        <dbReference type="EC" id="1.4.3.4"/>
    </reaction>
</comment>
<keyword evidence="9" id="KW-1185">Reference proteome</keyword>
<reference evidence="8 9" key="1">
    <citation type="submission" date="2015-01" db="EMBL/GenBank/DDBJ databases">
        <title>The Genome Sequence of Rhinocladiella mackenzie CBS 650.93.</title>
        <authorList>
            <consortium name="The Broad Institute Genomics Platform"/>
            <person name="Cuomo C."/>
            <person name="de Hoog S."/>
            <person name="Gorbushina A."/>
            <person name="Stielow B."/>
            <person name="Teixiera M."/>
            <person name="Abouelleil A."/>
            <person name="Chapman S.B."/>
            <person name="Priest M."/>
            <person name="Young S.K."/>
            <person name="Wortman J."/>
            <person name="Nusbaum C."/>
            <person name="Birren B."/>
        </authorList>
    </citation>
    <scope>NUCLEOTIDE SEQUENCE [LARGE SCALE GENOMIC DNA]</scope>
    <source>
        <strain evidence="8 9">CBS 650.93</strain>
    </source>
</reference>
<evidence type="ECO:0000313" key="8">
    <source>
        <dbReference type="EMBL" id="KIX08471.1"/>
    </source>
</evidence>
<dbReference type="HOGENOM" id="CLU_004498_0_3_1"/>
<dbReference type="SUPFAM" id="SSF55298">
    <property type="entry name" value="YjgF-like"/>
    <property type="match status" value="1"/>
</dbReference>
<sequence>MPDPVRISNPSSLVDPTPFAYAHVATVAEGSQLVYLAGQVGQTRDGTVSDDFSVQAVQAFENVKACLRDAGATIRNIVHMTTYIVNYDAAVHRIFELHKIFLADEKGVYCPPGTVVPVPALALPQLKIEIQCVAAVGPNSALRLNPQKPPKVTETDVVVVGAGLSGLQAATDIQKAGLSCVVLEAKDRVGGKTQTVQVNNGTGVLDVGAAWINDQTQPKMWALFKQFGMEPIVQRMSGDEVFRDGKTTCNRIAWPGSPFCDQEQQEIFDRIAEDMDKDSKSIDLHDSTANSHIEDISVAEYFRRKGAHGQSFDLWRVWIRALTGTEPENIGLVYWLDYIKSGGGVESLLSDGPKGAQYLTNKRGNGTISTRLAANLRPGTVHLNSPVRRIIQTRDGVLVETAPGALFHCRKALISVPTPLYRHIDFSPSLPAEKQEYVSAVHLGPYCKCILLYSKPWWRELGLNGSFIDLQGPVAFSRDVSSDEDGMFALSTLIFGEYATRWMRLSAAQRTQAVKDQLADMVGEEHRTKVYETIQTIEKLWYRELWSEGAPCPMPAPGGIWPRLGNELRRPFGNLHFIGTETAIEWKGYMEGAVRSGERGARDVIDLLRDGRKESSWKL</sequence>
<comment type="cofactor">
    <cofactor evidence="1 6">
        <name>FAD</name>
        <dbReference type="ChEBI" id="CHEBI:57692"/>
    </cofactor>
</comment>
<dbReference type="GeneID" id="25291198"/>
<comment type="similarity">
    <text evidence="2 6">Belongs to the flavin monoamine oxidase family.</text>
</comment>
<feature type="binding site" evidence="5">
    <location>
        <position position="581"/>
    </location>
    <ligand>
        <name>FAD</name>
        <dbReference type="ChEBI" id="CHEBI:57692"/>
    </ligand>
</feature>
<dbReference type="CDD" id="cd00448">
    <property type="entry name" value="YjgF_YER057c_UK114_family"/>
    <property type="match status" value="1"/>
</dbReference>
<dbReference type="SUPFAM" id="SSF51905">
    <property type="entry name" value="FAD/NAD(P)-binding domain"/>
    <property type="match status" value="1"/>
</dbReference>
<evidence type="ECO:0000256" key="5">
    <source>
        <dbReference type="PIRSR" id="PIRSR601613-1"/>
    </source>
</evidence>
<keyword evidence="6" id="KW-0285">Flavoprotein</keyword>